<dbReference type="SUPFAM" id="SSF46689">
    <property type="entry name" value="Homeodomain-like"/>
    <property type="match status" value="1"/>
</dbReference>
<keyword evidence="1" id="KW-0678">Repressor</keyword>
<dbReference type="AlphaFoldDB" id="A0A3N6M8D6"/>
<evidence type="ECO:0000256" key="2">
    <source>
        <dbReference type="ARBA" id="ARBA00023015"/>
    </source>
</evidence>
<dbReference type="InterPro" id="IPR050109">
    <property type="entry name" value="HTH-type_TetR-like_transc_reg"/>
</dbReference>
<dbReference type="GO" id="GO:0003700">
    <property type="term" value="F:DNA-binding transcription factor activity"/>
    <property type="evidence" value="ECO:0007669"/>
    <property type="project" value="TreeGrafter"/>
</dbReference>
<evidence type="ECO:0000313" key="8">
    <source>
        <dbReference type="Proteomes" id="UP000281431"/>
    </source>
</evidence>
<dbReference type="Proteomes" id="UP000281431">
    <property type="component" value="Unassembled WGS sequence"/>
</dbReference>
<organism evidence="7 8">
    <name type="scientific">Natrarchaeobius chitinivorans</name>
    <dbReference type="NCBI Taxonomy" id="1679083"/>
    <lineage>
        <taxon>Archaea</taxon>
        <taxon>Methanobacteriati</taxon>
        <taxon>Methanobacteriota</taxon>
        <taxon>Stenosarchaea group</taxon>
        <taxon>Halobacteria</taxon>
        <taxon>Halobacteriales</taxon>
        <taxon>Natrialbaceae</taxon>
        <taxon>Natrarchaeobius</taxon>
    </lineage>
</organism>
<comment type="caution">
    <text evidence="7">The sequence shown here is derived from an EMBL/GenBank/DDBJ whole genome shotgun (WGS) entry which is preliminary data.</text>
</comment>
<dbReference type="EMBL" id="REFZ01000014">
    <property type="protein sequence ID" value="RQG98597.1"/>
    <property type="molecule type" value="Genomic_DNA"/>
</dbReference>
<dbReference type="PANTHER" id="PTHR30055">
    <property type="entry name" value="HTH-TYPE TRANSCRIPTIONAL REGULATOR RUTR"/>
    <property type="match status" value="1"/>
</dbReference>
<evidence type="ECO:0000256" key="3">
    <source>
        <dbReference type="ARBA" id="ARBA00023125"/>
    </source>
</evidence>
<dbReference type="Pfam" id="PF13977">
    <property type="entry name" value="TetR_C_6"/>
    <property type="match status" value="1"/>
</dbReference>
<keyword evidence="4" id="KW-0804">Transcription</keyword>
<keyword evidence="3 5" id="KW-0238">DNA-binding</keyword>
<evidence type="ECO:0000259" key="6">
    <source>
        <dbReference type="PROSITE" id="PS50977"/>
    </source>
</evidence>
<dbReference type="GO" id="GO:0000976">
    <property type="term" value="F:transcription cis-regulatory region binding"/>
    <property type="evidence" value="ECO:0007669"/>
    <property type="project" value="TreeGrafter"/>
</dbReference>
<dbReference type="InterPro" id="IPR001647">
    <property type="entry name" value="HTH_TetR"/>
</dbReference>
<keyword evidence="8" id="KW-1185">Reference proteome</keyword>
<sequence length="200" mass="23072">MTDDPFANPAGTREEILAATYRALRTHGYADLTISAIGDEFEKSPSLVYRHYDGKDELVLDCLSFMLERFEARMTDDDISDPRRRLEAFVEWGLDEEMPPARRRMVSTLIELRSRAIHDGEYADHFTKSDEVFEAHVADIVRSGIDQGVFRECDPDRVAATLVTMLTGVLFRWSTHDTEAWLEDVRIEIETYLEATLYRD</sequence>
<dbReference type="InterPro" id="IPR009057">
    <property type="entry name" value="Homeodomain-like_sf"/>
</dbReference>
<dbReference type="InterPro" id="IPR036271">
    <property type="entry name" value="Tet_transcr_reg_TetR-rel_C_sf"/>
</dbReference>
<dbReference type="PANTHER" id="PTHR30055:SF234">
    <property type="entry name" value="HTH-TYPE TRANSCRIPTIONAL REGULATOR BETI"/>
    <property type="match status" value="1"/>
</dbReference>
<dbReference type="PROSITE" id="PS50977">
    <property type="entry name" value="HTH_TETR_2"/>
    <property type="match status" value="1"/>
</dbReference>
<dbReference type="InterPro" id="IPR039538">
    <property type="entry name" value="BetI_C"/>
</dbReference>
<reference evidence="7 8" key="1">
    <citation type="submission" date="2018-10" db="EMBL/GenBank/DDBJ databases">
        <title>Natrarchaeobius chitinivorans gen. nov., sp. nov., and Natrarchaeobius haloalkaliphilus sp. nov., alkaliphilic, chitin-utilizing haloarchaea from hypersaline alkaline lakes.</title>
        <authorList>
            <person name="Sorokin D.Y."/>
            <person name="Elcheninov A.G."/>
            <person name="Kostrikina N.A."/>
            <person name="Bale N.J."/>
            <person name="Sinninghe Damste J.S."/>
            <person name="Khijniak T.V."/>
            <person name="Kublanov I.V."/>
            <person name="Toshchakov S.V."/>
        </authorList>
    </citation>
    <scope>NUCLEOTIDE SEQUENCE [LARGE SCALE GENOMIC DNA]</scope>
    <source>
        <strain evidence="7 8">AArcht7</strain>
    </source>
</reference>
<protein>
    <submittedName>
        <fullName evidence="7">TetR family transcriptional regulator</fullName>
    </submittedName>
</protein>
<feature type="domain" description="HTH tetR-type" evidence="6">
    <location>
        <begin position="10"/>
        <end position="70"/>
    </location>
</feature>
<gene>
    <name evidence="7" type="ORF">EA472_17160</name>
</gene>
<evidence type="ECO:0000256" key="4">
    <source>
        <dbReference type="ARBA" id="ARBA00023163"/>
    </source>
</evidence>
<name>A0A3N6M8D6_NATCH</name>
<dbReference type="Pfam" id="PF00440">
    <property type="entry name" value="TetR_N"/>
    <property type="match status" value="1"/>
</dbReference>
<evidence type="ECO:0000313" key="7">
    <source>
        <dbReference type="EMBL" id="RQG98597.1"/>
    </source>
</evidence>
<accession>A0A3N6M8D6</accession>
<evidence type="ECO:0000256" key="5">
    <source>
        <dbReference type="PROSITE-ProRule" id="PRU00335"/>
    </source>
</evidence>
<dbReference type="OrthoDB" id="135877at2157"/>
<dbReference type="Gene3D" id="1.10.357.10">
    <property type="entry name" value="Tetracycline Repressor, domain 2"/>
    <property type="match status" value="1"/>
</dbReference>
<evidence type="ECO:0000256" key="1">
    <source>
        <dbReference type="ARBA" id="ARBA00022491"/>
    </source>
</evidence>
<keyword evidence="2" id="KW-0805">Transcription regulation</keyword>
<feature type="DNA-binding region" description="H-T-H motif" evidence="5">
    <location>
        <begin position="33"/>
        <end position="52"/>
    </location>
</feature>
<proteinExistence type="predicted"/>
<dbReference type="SUPFAM" id="SSF48498">
    <property type="entry name" value="Tetracyclin repressor-like, C-terminal domain"/>
    <property type="match status" value="1"/>
</dbReference>